<reference evidence="3" key="1">
    <citation type="submission" date="2020-01" db="EMBL/GenBank/DDBJ databases">
        <title>Draft genome sequence of the Termite Coptotermes fromosanus.</title>
        <authorList>
            <person name="Itakura S."/>
            <person name="Yosikawa Y."/>
            <person name="Umezawa K."/>
        </authorList>
    </citation>
    <scope>NUCLEOTIDE SEQUENCE [LARGE SCALE GENOMIC DNA]</scope>
</reference>
<evidence type="ECO:0000313" key="3">
    <source>
        <dbReference type="Proteomes" id="UP000502823"/>
    </source>
</evidence>
<accession>A0A6L2PHZ4</accession>
<dbReference type="Proteomes" id="UP000502823">
    <property type="component" value="Unassembled WGS sequence"/>
</dbReference>
<sequence length="520" mass="60953">ERSIRGKKCKYNTNKQPYWWSDTIEKAAKEKRAVYNKWLATGDTEDSKTYIRNKNSVKKIVKEQKNIFWNRKCDEVDSEIGGSKARSPWKVIKSLRQNTRHTVGMDPIGLTKWKKHYKELLTENRDEYKNVNYEIMQEDLEAIETITVKEVKETLRMKNHKALGPGGIPTELLKCTPQITLEYVTELFNDCLFGEENPEEWKLALISSLHKRGSSKECGNYRGISVLASIGKLYGRIINQRIEWEIKESEEQSSFRPGRSTIDNIFCLKQIAEKKLACGKEAHFIFIDLRKAYDSVPLNKLQTAMERNGVSTVYINDVKRLYKNTRSCIRIKNQISQSFIVTKGLCQGCCISPTLFKIFPNEALKNWIRKCKYMGININEGYVYTLLFADDQIITVETPTIYGAEVWVMNSKLSKKINPVATSFWRRCCGLTPEDHVRNDKIREIMETEVTLTDTIEAKQLKWYGHMKRLEEHRLPEKIYEWTPIERKKRGRPRNTWKKKAKQAMDGRNLQEDYLDRNRW</sequence>
<gene>
    <name evidence="2" type="ORF">Cfor_04530</name>
</gene>
<evidence type="ECO:0000313" key="2">
    <source>
        <dbReference type="EMBL" id="GFG32191.1"/>
    </source>
</evidence>
<dbReference type="EMBL" id="BLKM01004697">
    <property type="protein sequence ID" value="GFG32191.1"/>
    <property type="molecule type" value="Genomic_DNA"/>
</dbReference>
<evidence type="ECO:0000259" key="1">
    <source>
        <dbReference type="PROSITE" id="PS50878"/>
    </source>
</evidence>
<organism evidence="2 3">
    <name type="scientific">Coptotermes formosanus</name>
    <name type="common">Formosan subterranean termite</name>
    <dbReference type="NCBI Taxonomy" id="36987"/>
    <lineage>
        <taxon>Eukaryota</taxon>
        <taxon>Metazoa</taxon>
        <taxon>Ecdysozoa</taxon>
        <taxon>Arthropoda</taxon>
        <taxon>Hexapoda</taxon>
        <taxon>Insecta</taxon>
        <taxon>Pterygota</taxon>
        <taxon>Neoptera</taxon>
        <taxon>Polyneoptera</taxon>
        <taxon>Dictyoptera</taxon>
        <taxon>Blattodea</taxon>
        <taxon>Blattoidea</taxon>
        <taxon>Termitoidae</taxon>
        <taxon>Rhinotermitidae</taxon>
        <taxon>Coptotermes</taxon>
    </lineage>
</organism>
<dbReference type="InterPro" id="IPR043502">
    <property type="entry name" value="DNA/RNA_pol_sf"/>
</dbReference>
<dbReference type="CDD" id="cd01650">
    <property type="entry name" value="RT_nLTR_like"/>
    <property type="match status" value="1"/>
</dbReference>
<dbReference type="GO" id="GO:0071897">
    <property type="term" value="P:DNA biosynthetic process"/>
    <property type="evidence" value="ECO:0007669"/>
    <property type="project" value="UniProtKB-ARBA"/>
</dbReference>
<comment type="caution">
    <text evidence="2">The sequence shown here is derived from an EMBL/GenBank/DDBJ whole genome shotgun (WGS) entry which is preliminary data.</text>
</comment>
<dbReference type="InterPro" id="IPR000477">
    <property type="entry name" value="RT_dom"/>
</dbReference>
<dbReference type="InParanoid" id="A0A6L2PHZ4"/>
<dbReference type="SUPFAM" id="SSF56672">
    <property type="entry name" value="DNA/RNA polymerases"/>
    <property type="match status" value="1"/>
</dbReference>
<keyword evidence="3" id="KW-1185">Reference proteome</keyword>
<protein>
    <recommendedName>
        <fullName evidence="1">Reverse transcriptase domain-containing protein</fullName>
    </recommendedName>
</protein>
<feature type="domain" description="Reverse transcriptase" evidence="1">
    <location>
        <begin position="190"/>
        <end position="468"/>
    </location>
</feature>
<name>A0A6L2PHZ4_COPFO</name>
<proteinExistence type="predicted"/>
<dbReference type="AlphaFoldDB" id="A0A6L2PHZ4"/>
<dbReference type="PANTHER" id="PTHR19446">
    <property type="entry name" value="REVERSE TRANSCRIPTASES"/>
    <property type="match status" value="1"/>
</dbReference>
<feature type="non-terminal residue" evidence="2">
    <location>
        <position position="1"/>
    </location>
</feature>
<dbReference type="OrthoDB" id="6755785at2759"/>
<dbReference type="Pfam" id="PF00078">
    <property type="entry name" value="RVT_1"/>
    <property type="match status" value="1"/>
</dbReference>
<dbReference type="PROSITE" id="PS50878">
    <property type="entry name" value="RT_POL"/>
    <property type="match status" value="1"/>
</dbReference>